<protein>
    <submittedName>
        <fullName evidence="2">Uncharacterized protein</fullName>
    </submittedName>
</protein>
<feature type="transmembrane region" description="Helical" evidence="1">
    <location>
        <begin position="80"/>
        <end position="104"/>
    </location>
</feature>
<reference evidence="2 3" key="1">
    <citation type="submission" date="2019-11" db="EMBL/GenBank/DDBJ databases">
        <title>Agromyces kandeliae sp. nov., isolated from mangrove soil.</title>
        <authorList>
            <person name="Wang R."/>
        </authorList>
    </citation>
    <scope>NUCLEOTIDE SEQUENCE [LARGE SCALE GENOMIC DNA]</scope>
    <source>
        <strain evidence="2 3">JCM 11433</strain>
    </source>
</reference>
<keyword evidence="3" id="KW-1185">Reference proteome</keyword>
<organism evidence="2 3">
    <name type="scientific">Agromyces bracchium</name>
    <dbReference type="NCBI Taxonomy" id="88376"/>
    <lineage>
        <taxon>Bacteria</taxon>
        <taxon>Bacillati</taxon>
        <taxon>Actinomycetota</taxon>
        <taxon>Actinomycetes</taxon>
        <taxon>Micrococcales</taxon>
        <taxon>Microbacteriaceae</taxon>
        <taxon>Agromyces</taxon>
    </lineage>
</organism>
<keyword evidence="1" id="KW-0812">Transmembrane</keyword>
<dbReference type="Proteomes" id="UP000433071">
    <property type="component" value="Unassembled WGS sequence"/>
</dbReference>
<sequence length="143" mass="13694">MGAIALGLVAMHDVGGGHGAHSAQASTAASMPATAGEHAGTHHDPMFAADAIAVVAASAAALVPAEFAGPAASDGSAGSLLLDCAVAVACALTLAFAAVLALAAGPGALGRLRVIMQAPTTSGCLAPLARLRPDLHALSISRT</sequence>
<keyword evidence="1" id="KW-0472">Membrane</keyword>
<name>A0A6I3M7C8_9MICO</name>
<keyword evidence="1" id="KW-1133">Transmembrane helix</keyword>
<dbReference type="AlphaFoldDB" id="A0A6I3M7C8"/>
<dbReference type="EMBL" id="WMLB01000017">
    <property type="protein sequence ID" value="MTH68007.1"/>
    <property type="molecule type" value="Genomic_DNA"/>
</dbReference>
<proteinExistence type="predicted"/>
<evidence type="ECO:0000256" key="1">
    <source>
        <dbReference type="SAM" id="Phobius"/>
    </source>
</evidence>
<dbReference type="RefSeq" id="WP_155051060.1">
    <property type="nucleotide sequence ID" value="NZ_BAAAIB010000001.1"/>
</dbReference>
<comment type="caution">
    <text evidence="2">The sequence shown here is derived from an EMBL/GenBank/DDBJ whole genome shotgun (WGS) entry which is preliminary data.</text>
</comment>
<evidence type="ECO:0000313" key="3">
    <source>
        <dbReference type="Proteomes" id="UP000433071"/>
    </source>
</evidence>
<gene>
    <name evidence="2" type="ORF">GJ743_06430</name>
</gene>
<accession>A0A6I3M7C8</accession>
<evidence type="ECO:0000313" key="2">
    <source>
        <dbReference type="EMBL" id="MTH68007.1"/>
    </source>
</evidence>